<dbReference type="AlphaFoldDB" id="A0AAV9JKZ2"/>
<evidence type="ECO:0000256" key="1">
    <source>
        <dbReference type="SAM" id="MobiDB-lite"/>
    </source>
</evidence>
<evidence type="ECO:0000313" key="3">
    <source>
        <dbReference type="Proteomes" id="UP001324427"/>
    </source>
</evidence>
<sequence>MNNQITPVQRQQVAQHWRASSEAQNMPPQQAEQFAQQILSGGADNQFVIYLSQLPAPQAQSPSALPGFMQMPIFQPMQPMQFPAMPQMPGMPQFPAMSQMVATMAPMSPPQIPGMPALPMALFGAPQVTQQTTRFPGGSVNSKVSGNTTFSYSSGSTMGSWSTPGAHHAIQQTLPASQGYPRPIAIEAAAPTPGFVQSVPPTPVQPVQTASARYYAPPGSSPSSASHAAPSHIPTYPQQAPVAQEIPAVSMNTASQNTRLNNAFAQQMDNEHHDTYFSNPPGAGDRTAPPPPPQPPRQRRKQNHPECGLTCPACDGDGGAIHDREVELGDEIFGRR</sequence>
<dbReference type="Proteomes" id="UP001324427">
    <property type="component" value="Unassembled WGS sequence"/>
</dbReference>
<feature type="compositionally biased region" description="Low complexity" evidence="1">
    <location>
        <begin position="213"/>
        <end position="232"/>
    </location>
</feature>
<dbReference type="EMBL" id="JAVFHQ010000017">
    <property type="protein sequence ID" value="KAK4545964.1"/>
    <property type="molecule type" value="Genomic_DNA"/>
</dbReference>
<gene>
    <name evidence="2" type="ORF">LTR36_002528</name>
</gene>
<name>A0AAV9JKZ2_9PEZI</name>
<keyword evidence="3" id="KW-1185">Reference proteome</keyword>
<feature type="region of interest" description="Disordered" evidence="1">
    <location>
        <begin position="213"/>
        <end position="235"/>
    </location>
</feature>
<evidence type="ECO:0000313" key="2">
    <source>
        <dbReference type="EMBL" id="KAK4545964.1"/>
    </source>
</evidence>
<proteinExistence type="predicted"/>
<reference evidence="2 3" key="1">
    <citation type="submission" date="2021-11" db="EMBL/GenBank/DDBJ databases">
        <title>Black yeast isolated from Biological Soil Crust.</title>
        <authorList>
            <person name="Kurbessoian T."/>
        </authorList>
    </citation>
    <scope>NUCLEOTIDE SEQUENCE [LARGE SCALE GENOMIC DNA]</scope>
    <source>
        <strain evidence="2 3">CCFEE 5522</strain>
    </source>
</reference>
<comment type="caution">
    <text evidence="2">The sequence shown here is derived from an EMBL/GenBank/DDBJ whole genome shotgun (WGS) entry which is preliminary data.</text>
</comment>
<accession>A0AAV9JKZ2</accession>
<protein>
    <submittedName>
        <fullName evidence="2">Uncharacterized protein</fullName>
    </submittedName>
</protein>
<organism evidence="2 3">
    <name type="scientific">Oleoguttula mirabilis</name>
    <dbReference type="NCBI Taxonomy" id="1507867"/>
    <lineage>
        <taxon>Eukaryota</taxon>
        <taxon>Fungi</taxon>
        <taxon>Dikarya</taxon>
        <taxon>Ascomycota</taxon>
        <taxon>Pezizomycotina</taxon>
        <taxon>Dothideomycetes</taxon>
        <taxon>Dothideomycetidae</taxon>
        <taxon>Mycosphaerellales</taxon>
        <taxon>Teratosphaeriaceae</taxon>
        <taxon>Oleoguttula</taxon>
    </lineage>
</organism>
<feature type="region of interest" description="Disordered" evidence="1">
    <location>
        <begin position="272"/>
        <end position="322"/>
    </location>
</feature>